<protein>
    <submittedName>
        <fullName evidence="4">ABC transporter related</fullName>
    </submittedName>
</protein>
<dbReference type="OrthoDB" id="18492at2157"/>
<dbReference type="EMBL" id="CP001696">
    <property type="protein sequence ID" value="ACV25044.1"/>
    <property type="molecule type" value="Genomic_DNA"/>
</dbReference>
<dbReference type="Gene3D" id="3.40.50.300">
    <property type="entry name" value="P-loop containing nucleotide triphosphate hydrolases"/>
    <property type="match status" value="1"/>
</dbReference>
<dbReference type="InterPro" id="IPR003593">
    <property type="entry name" value="AAA+_ATPase"/>
</dbReference>
<feature type="domain" description="ABC transporter" evidence="3">
    <location>
        <begin position="3"/>
        <end position="240"/>
    </location>
</feature>
<evidence type="ECO:0000259" key="3">
    <source>
        <dbReference type="PROSITE" id="PS50893"/>
    </source>
</evidence>
<dbReference type="GO" id="GO:0016887">
    <property type="term" value="F:ATP hydrolysis activity"/>
    <property type="evidence" value="ECO:0007669"/>
    <property type="project" value="InterPro"/>
</dbReference>
<gene>
    <name evidence="4" type="ordered locus">Mefer_1235</name>
</gene>
<dbReference type="KEGG" id="mfe:Mefer_1235"/>
<dbReference type="CDD" id="cd03217">
    <property type="entry name" value="ABC_FeS_Assembly"/>
    <property type="match status" value="1"/>
</dbReference>
<dbReference type="HOGENOM" id="CLU_000604_1_2_2"/>
<dbReference type="Proteomes" id="UP000001495">
    <property type="component" value="Chromosome"/>
</dbReference>
<dbReference type="GO" id="GO:0005524">
    <property type="term" value="F:ATP binding"/>
    <property type="evidence" value="ECO:0007669"/>
    <property type="project" value="UniProtKB-KW"/>
</dbReference>
<sequence length="247" mass="28008">MLLKIEDLHVHRGNREILKGVNLEVNENEIHAIIGPNGAGKSTLAYTLMGVSGYKPTKGRIIFKGVDITDKSITERARMGMTLAWQEPARFEGIKVKNYLMLGMNEKYRKDKETAEEKIREALKLVNLDPDKYLDRYVDETLSGGERKRIELASIVCMEPDLAILDEPDSGIDIVSFDEIKRVFDYLKERGCSLLVVTHREELAEHADRASLICAGEVVKSGDPREVGEFYKKKCGKCYKKVPEEME</sequence>
<keyword evidence="5" id="KW-1185">Reference proteome</keyword>
<dbReference type="STRING" id="573064.Mefer_1235"/>
<name>C7P912_METFA</name>
<dbReference type="InterPro" id="IPR017871">
    <property type="entry name" value="ABC_transporter-like_CS"/>
</dbReference>
<dbReference type="SMART" id="SM00382">
    <property type="entry name" value="AAA"/>
    <property type="match status" value="1"/>
</dbReference>
<dbReference type="Pfam" id="PF00005">
    <property type="entry name" value="ABC_tran"/>
    <property type="match status" value="1"/>
</dbReference>
<dbReference type="eggNOG" id="arCOG04236">
    <property type="taxonomic scope" value="Archaea"/>
</dbReference>
<proteinExistence type="predicted"/>
<evidence type="ECO:0000256" key="1">
    <source>
        <dbReference type="ARBA" id="ARBA00022741"/>
    </source>
</evidence>
<dbReference type="InterPro" id="IPR027417">
    <property type="entry name" value="P-loop_NTPase"/>
</dbReference>
<dbReference type="AlphaFoldDB" id="C7P912"/>
<dbReference type="InterPro" id="IPR003439">
    <property type="entry name" value="ABC_transporter-like_ATP-bd"/>
</dbReference>
<dbReference type="PROSITE" id="PS50893">
    <property type="entry name" value="ABC_TRANSPORTER_2"/>
    <property type="match status" value="1"/>
</dbReference>
<keyword evidence="2" id="KW-0067">ATP-binding</keyword>
<dbReference type="PROSITE" id="PS00211">
    <property type="entry name" value="ABC_TRANSPORTER_1"/>
    <property type="match status" value="1"/>
</dbReference>
<organism evidence="4 5">
    <name type="scientific">Methanocaldococcus fervens (strain DSM 4213 / JCM 15782 / AG86)</name>
    <name type="common">Methanococcus fervens</name>
    <dbReference type="NCBI Taxonomy" id="573064"/>
    <lineage>
        <taxon>Archaea</taxon>
        <taxon>Methanobacteriati</taxon>
        <taxon>Methanobacteriota</taxon>
        <taxon>Methanomada group</taxon>
        <taxon>Methanococci</taxon>
        <taxon>Methanococcales</taxon>
        <taxon>Methanocaldococcaceae</taxon>
        <taxon>Methanocaldococcus</taxon>
    </lineage>
</organism>
<evidence type="ECO:0000313" key="5">
    <source>
        <dbReference type="Proteomes" id="UP000001495"/>
    </source>
</evidence>
<dbReference type="GeneID" id="8365938"/>
<accession>C7P912</accession>
<dbReference type="PANTHER" id="PTHR43204:SF2">
    <property type="entry name" value="ABC TRANSPORTER, ATP-BINDING PROTEIN"/>
    <property type="match status" value="1"/>
</dbReference>
<dbReference type="SUPFAM" id="SSF52540">
    <property type="entry name" value="P-loop containing nucleoside triphosphate hydrolases"/>
    <property type="match status" value="1"/>
</dbReference>
<reference evidence="4" key="1">
    <citation type="submission" date="2009-08" db="EMBL/GenBank/DDBJ databases">
        <title>Complete sequence of chromosome of Methanocaldococcus fervens AG86.</title>
        <authorList>
            <consortium name="US DOE Joint Genome Institute"/>
            <person name="Lucas S."/>
            <person name="Copeland A."/>
            <person name="Lapidus A."/>
            <person name="Glavina del Rio T."/>
            <person name="Tice H."/>
            <person name="Bruce D."/>
            <person name="Goodwin L."/>
            <person name="Pitluck S."/>
            <person name="Chertkov O."/>
            <person name="Detter J.C."/>
            <person name="Han C."/>
            <person name="Tapia R."/>
            <person name="Larimer F."/>
            <person name="Land M."/>
            <person name="Hauser L."/>
            <person name="Kyrpides N."/>
            <person name="Ovchinnikova G."/>
            <person name="Lupa-Sieprawska M."/>
            <person name="Whitman W.B."/>
        </authorList>
    </citation>
    <scope>NUCLEOTIDE SEQUENCE [LARGE SCALE GENOMIC DNA]</scope>
    <source>
        <strain evidence="4">AG86</strain>
    </source>
</reference>
<evidence type="ECO:0000256" key="2">
    <source>
        <dbReference type="ARBA" id="ARBA00022840"/>
    </source>
</evidence>
<dbReference type="PANTHER" id="PTHR43204">
    <property type="entry name" value="ABC TRANSPORTER I FAMILY MEMBER 6, CHLOROPLASTIC"/>
    <property type="match status" value="1"/>
</dbReference>
<evidence type="ECO:0000313" key="4">
    <source>
        <dbReference type="EMBL" id="ACV25044.1"/>
    </source>
</evidence>
<dbReference type="InterPro" id="IPR010230">
    <property type="entry name" value="FeS-cluster_ATPase_SufC"/>
</dbReference>
<keyword evidence="1" id="KW-0547">Nucleotide-binding</keyword>
<dbReference type="RefSeq" id="WP_015791780.1">
    <property type="nucleotide sequence ID" value="NC_013156.1"/>
</dbReference>